<evidence type="ECO:0000256" key="12">
    <source>
        <dbReference type="ARBA" id="ARBA00023180"/>
    </source>
</evidence>
<feature type="compositionally biased region" description="Low complexity" evidence="15">
    <location>
        <begin position="497"/>
        <end position="512"/>
    </location>
</feature>
<dbReference type="Gene3D" id="1.20.1070.10">
    <property type="entry name" value="Rhodopsin 7-helix transmembrane proteins"/>
    <property type="match status" value="1"/>
</dbReference>
<dbReference type="Proteomes" id="UP001356427">
    <property type="component" value="Unassembled WGS sequence"/>
</dbReference>
<evidence type="ECO:0000256" key="2">
    <source>
        <dbReference type="ARBA" id="ARBA00004651"/>
    </source>
</evidence>
<evidence type="ECO:0000256" key="13">
    <source>
        <dbReference type="ARBA" id="ARBA00023224"/>
    </source>
</evidence>
<evidence type="ECO:0000256" key="3">
    <source>
        <dbReference type="ARBA" id="ARBA00022475"/>
    </source>
</evidence>
<dbReference type="InterPro" id="IPR003909">
    <property type="entry name" value="GPR37_orph"/>
</dbReference>
<dbReference type="FunFam" id="1.20.1070.10:FF:000059">
    <property type="entry name" value="G protein-coupled receptor 37"/>
    <property type="match status" value="1"/>
</dbReference>
<evidence type="ECO:0000313" key="19">
    <source>
        <dbReference type="EMBL" id="KAK6319496.1"/>
    </source>
</evidence>
<dbReference type="PANTHER" id="PTHR46216:SF4">
    <property type="entry name" value="G-PROTEIN COUPLED RECEPTOR 37-LIKE 1"/>
    <property type="match status" value="1"/>
</dbReference>
<evidence type="ECO:0000256" key="7">
    <source>
        <dbReference type="ARBA" id="ARBA00022989"/>
    </source>
</evidence>
<evidence type="ECO:0000256" key="4">
    <source>
        <dbReference type="ARBA" id="ARBA00022692"/>
    </source>
</evidence>
<feature type="region of interest" description="Disordered" evidence="15">
    <location>
        <begin position="60"/>
        <end position="100"/>
    </location>
</feature>
<dbReference type="PROSITE" id="PS50262">
    <property type="entry name" value="G_PROTEIN_RECEP_F1_2"/>
    <property type="match status" value="1"/>
</dbReference>
<feature type="compositionally biased region" description="Low complexity" evidence="15">
    <location>
        <begin position="374"/>
        <end position="386"/>
    </location>
</feature>
<feature type="domain" description="G-protein coupled receptors family 1 profile" evidence="18">
    <location>
        <begin position="161"/>
        <end position="459"/>
    </location>
</feature>
<dbReference type="InterPro" id="IPR000276">
    <property type="entry name" value="GPCR_Rhodpsn"/>
</dbReference>
<evidence type="ECO:0000256" key="17">
    <source>
        <dbReference type="SAM" id="SignalP"/>
    </source>
</evidence>
<evidence type="ECO:0000259" key="18">
    <source>
        <dbReference type="PROSITE" id="PS50262"/>
    </source>
</evidence>
<name>A0AAN8M7P4_9TELE</name>
<feature type="region of interest" description="Disordered" evidence="15">
    <location>
        <begin position="497"/>
        <end position="518"/>
    </location>
</feature>
<feature type="transmembrane region" description="Helical" evidence="16">
    <location>
        <begin position="440"/>
        <end position="462"/>
    </location>
</feature>
<keyword evidence="20" id="KW-1185">Reference proteome</keyword>
<dbReference type="GO" id="GO:0043410">
    <property type="term" value="P:positive regulation of MAPK cascade"/>
    <property type="evidence" value="ECO:0007669"/>
    <property type="project" value="TreeGrafter"/>
</dbReference>
<evidence type="ECO:0000256" key="14">
    <source>
        <dbReference type="ARBA" id="ARBA00023273"/>
    </source>
</evidence>
<sequence>MTPLFALFVLFLRAAEPRHVGSGYTALRTQDRDGFAHALATGTGESESEVNLNQIGGGYVESLSQEPDANTKRVPRGAKDGSSRKRDQQSPHSYGHPRPYDPDGYFTTPKSAHLAGNSTPDRDSKGSVLLHNPLYPVTDSSYGAYAVMLLALILFAMGIVGNLALMCIVWHNYYLKSAWNCILASLAFWDFLVLFFCLPVVVFNELTKRRLLGDLSCRIVPYMEVTSLGVATFSLCALTIDRFHAATSPQPQAPRVEPCQSILAKLSVVWIGSMVLAAPELLLWQLTQEVSVQPGGFVVDLCVRRPSLSLPESVYSLVLTYHEARMWWYFGCYFCLPLLFTLACQLVTRHVVAEEARKKQGTTTAVGGKRVRPSSSSTSSSSSSYSAPKKQQQLKRERRLSSTVVALAIVYAVCNLPENVCNIALAYIANPVSTTTEALLALIGQFLLFVRCSATPVLFLCLCRSLGQAFMDCCCCCCEECLPDGASSSSTSSTTATAVSSSLSSPSSPSPSNTKEEKLKIVSGTTPAIFYDKAKDSSSLMVIGTPC</sequence>
<keyword evidence="11" id="KW-0675">Receptor</keyword>
<evidence type="ECO:0000256" key="1">
    <source>
        <dbReference type="ARBA" id="ARBA00004316"/>
    </source>
</evidence>
<keyword evidence="10" id="KW-1015">Disulfide bond</keyword>
<protein>
    <recommendedName>
        <fullName evidence="18">G-protein coupled receptors family 1 profile domain-containing protein</fullName>
    </recommendedName>
</protein>
<keyword evidence="13" id="KW-0807">Transducer</keyword>
<keyword evidence="8" id="KW-0297">G-protein coupled receptor</keyword>
<dbReference type="SUPFAM" id="SSF81321">
    <property type="entry name" value="Family A G protein-coupled receptor-like"/>
    <property type="match status" value="1"/>
</dbReference>
<proteinExistence type="predicted"/>
<keyword evidence="12" id="KW-0325">Glycoprotein</keyword>
<evidence type="ECO:0000256" key="8">
    <source>
        <dbReference type="ARBA" id="ARBA00023040"/>
    </source>
</evidence>
<dbReference type="GO" id="GO:0007193">
    <property type="term" value="P:adenylate cyclase-inhibiting G protein-coupled receptor signaling pathway"/>
    <property type="evidence" value="ECO:0007669"/>
    <property type="project" value="TreeGrafter"/>
</dbReference>
<dbReference type="GO" id="GO:0042995">
    <property type="term" value="C:cell projection"/>
    <property type="evidence" value="ECO:0007669"/>
    <property type="project" value="UniProtKB-SubCell"/>
</dbReference>
<keyword evidence="4 16" id="KW-0812">Transmembrane</keyword>
<feature type="region of interest" description="Disordered" evidence="15">
    <location>
        <begin position="363"/>
        <end position="395"/>
    </location>
</feature>
<reference evidence="19 20" key="1">
    <citation type="submission" date="2021-04" db="EMBL/GenBank/DDBJ databases">
        <authorList>
            <person name="De Guttry C."/>
            <person name="Zahm M."/>
            <person name="Klopp C."/>
            <person name="Cabau C."/>
            <person name="Louis A."/>
            <person name="Berthelot C."/>
            <person name="Parey E."/>
            <person name="Roest Crollius H."/>
            <person name="Montfort J."/>
            <person name="Robinson-Rechavi M."/>
            <person name="Bucao C."/>
            <person name="Bouchez O."/>
            <person name="Gislard M."/>
            <person name="Lluch J."/>
            <person name="Milhes M."/>
            <person name="Lampietro C."/>
            <person name="Lopez Roques C."/>
            <person name="Donnadieu C."/>
            <person name="Braasch I."/>
            <person name="Desvignes T."/>
            <person name="Postlethwait J."/>
            <person name="Bobe J."/>
            <person name="Wedekind C."/>
            <person name="Guiguen Y."/>
        </authorList>
    </citation>
    <scope>NUCLEOTIDE SEQUENCE [LARGE SCALE GENOMIC DNA]</scope>
    <source>
        <strain evidence="19">Cs_M1</strain>
        <tissue evidence="19">Blood</tissue>
    </source>
</reference>
<evidence type="ECO:0000256" key="11">
    <source>
        <dbReference type="ARBA" id="ARBA00023170"/>
    </source>
</evidence>
<evidence type="ECO:0000256" key="9">
    <source>
        <dbReference type="ARBA" id="ARBA00023136"/>
    </source>
</evidence>
<keyword evidence="7 16" id="KW-1133">Transmembrane helix</keyword>
<dbReference type="PRINTS" id="PR01421">
    <property type="entry name" value="GPR37ORPHANR"/>
</dbReference>
<feature type="transmembrane region" description="Helical" evidence="16">
    <location>
        <begin position="262"/>
        <end position="284"/>
    </location>
</feature>
<dbReference type="GO" id="GO:0008528">
    <property type="term" value="F:G protein-coupled peptide receptor activity"/>
    <property type="evidence" value="ECO:0007669"/>
    <property type="project" value="TreeGrafter"/>
</dbReference>
<evidence type="ECO:0000256" key="10">
    <source>
        <dbReference type="ARBA" id="ARBA00023157"/>
    </source>
</evidence>
<feature type="signal peptide" evidence="17">
    <location>
        <begin position="1"/>
        <end position="17"/>
    </location>
</feature>
<dbReference type="EMBL" id="JAGTTL010000008">
    <property type="protein sequence ID" value="KAK6319496.1"/>
    <property type="molecule type" value="Genomic_DNA"/>
</dbReference>
<dbReference type="PANTHER" id="PTHR46216">
    <property type="entry name" value="PROSAPOSIN RECEPTOR GPR37 FAMILY MEMBER"/>
    <property type="match status" value="1"/>
</dbReference>
<dbReference type="Pfam" id="PF00001">
    <property type="entry name" value="7tm_1"/>
    <property type="match status" value="1"/>
</dbReference>
<evidence type="ECO:0000256" key="16">
    <source>
        <dbReference type="SAM" id="Phobius"/>
    </source>
</evidence>
<comment type="caution">
    <text evidence="19">The sequence shown here is derived from an EMBL/GenBank/DDBJ whole genome shotgun (WGS) entry which is preliminary data.</text>
</comment>
<feature type="transmembrane region" description="Helical" evidence="16">
    <location>
        <begin position="404"/>
        <end position="428"/>
    </location>
</feature>
<keyword evidence="9 16" id="KW-0472">Membrane</keyword>
<evidence type="ECO:0000256" key="5">
    <source>
        <dbReference type="ARBA" id="ARBA00022729"/>
    </source>
</evidence>
<evidence type="ECO:0000256" key="6">
    <source>
        <dbReference type="ARBA" id="ARBA00022843"/>
    </source>
</evidence>
<feature type="transmembrane region" description="Helical" evidence="16">
    <location>
        <begin position="326"/>
        <end position="348"/>
    </location>
</feature>
<feature type="compositionally biased region" description="Basic and acidic residues" evidence="15">
    <location>
        <begin position="77"/>
        <end position="89"/>
    </location>
</feature>
<feature type="chain" id="PRO_5042851880" description="G-protein coupled receptors family 1 profile domain-containing protein" evidence="17">
    <location>
        <begin position="18"/>
        <end position="547"/>
    </location>
</feature>
<keyword evidence="5 17" id="KW-0732">Signal</keyword>
<dbReference type="InterPro" id="IPR017452">
    <property type="entry name" value="GPCR_Rhodpsn_7TM"/>
</dbReference>
<accession>A0AAN8M7P4</accession>
<dbReference type="GO" id="GO:0005886">
    <property type="term" value="C:plasma membrane"/>
    <property type="evidence" value="ECO:0007669"/>
    <property type="project" value="UniProtKB-SubCell"/>
</dbReference>
<dbReference type="PRINTS" id="PR00237">
    <property type="entry name" value="GPCRRHODOPSN"/>
</dbReference>
<evidence type="ECO:0000313" key="20">
    <source>
        <dbReference type="Proteomes" id="UP001356427"/>
    </source>
</evidence>
<dbReference type="AlphaFoldDB" id="A0AAN8M7P4"/>
<comment type="subcellular location">
    <subcellularLocation>
        <location evidence="2">Cell membrane</location>
        <topology evidence="2">Multi-pass membrane protein</topology>
    </subcellularLocation>
    <subcellularLocation>
        <location evidence="1">Cell projection</location>
    </subcellularLocation>
</comment>
<feature type="transmembrane region" description="Helical" evidence="16">
    <location>
        <begin position="182"/>
        <end position="202"/>
    </location>
</feature>
<keyword evidence="6" id="KW-0832">Ubl conjugation</keyword>
<feature type="transmembrane region" description="Helical" evidence="16">
    <location>
        <begin position="222"/>
        <end position="241"/>
    </location>
</feature>
<organism evidence="19 20">
    <name type="scientific">Coregonus suidteri</name>
    <dbReference type="NCBI Taxonomy" id="861788"/>
    <lineage>
        <taxon>Eukaryota</taxon>
        <taxon>Metazoa</taxon>
        <taxon>Chordata</taxon>
        <taxon>Craniata</taxon>
        <taxon>Vertebrata</taxon>
        <taxon>Euteleostomi</taxon>
        <taxon>Actinopterygii</taxon>
        <taxon>Neopterygii</taxon>
        <taxon>Teleostei</taxon>
        <taxon>Protacanthopterygii</taxon>
        <taxon>Salmoniformes</taxon>
        <taxon>Salmonidae</taxon>
        <taxon>Coregoninae</taxon>
        <taxon>Coregonus</taxon>
    </lineage>
</organism>
<keyword evidence="3" id="KW-1003">Cell membrane</keyword>
<gene>
    <name evidence="19" type="ORF">J4Q44_G00107070</name>
</gene>
<evidence type="ECO:0000256" key="15">
    <source>
        <dbReference type="SAM" id="MobiDB-lite"/>
    </source>
</evidence>
<feature type="transmembrane region" description="Helical" evidence="16">
    <location>
        <begin position="142"/>
        <end position="170"/>
    </location>
</feature>
<dbReference type="GO" id="GO:0043235">
    <property type="term" value="C:receptor complex"/>
    <property type="evidence" value="ECO:0007669"/>
    <property type="project" value="TreeGrafter"/>
</dbReference>
<keyword evidence="14" id="KW-0966">Cell projection</keyword>